<sequence>MNDADAPVLLSREGDVAWIRLNRPAVLNALDERMAAALRDACQAVADAQGEGGARCLVLAGNGRGFMAGGDVARFHDDPAAAPAVATAIIDLLHEALRILDRLDMPVLASVHGPVAGAGMSLACAADLCVAADDALFTTAYARLGTTPDGSGTHSLPRLVGTRRALELALLCDRVDAAEALRLGLVNRVVPAAALVDETRALAERLAAGPTRAYAGIRHLMRQSWTASLDEQLDAERASFRACAATGDFREGVSAFLAKRKPTFQGR</sequence>
<comment type="similarity">
    <text evidence="1">Belongs to the enoyl-CoA hydratase/isomerase family.</text>
</comment>
<dbReference type="OrthoDB" id="9781757at2"/>
<dbReference type="Gene3D" id="3.90.226.10">
    <property type="entry name" value="2-enoyl-CoA Hydratase, Chain A, domain 1"/>
    <property type="match status" value="1"/>
</dbReference>
<dbReference type="CDD" id="cd06558">
    <property type="entry name" value="crotonase-like"/>
    <property type="match status" value="1"/>
</dbReference>
<dbReference type="Gene3D" id="1.10.12.10">
    <property type="entry name" value="Lyase 2-enoyl-coa Hydratase, Chain A, domain 2"/>
    <property type="match status" value="1"/>
</dbReference>
<dbReference type="RefSeq" id="WP_119831294.1">
    <property type="nucleotide sequence ID" value="NZ_QYUL01000002.1"/>
</dbReference>
<dbReference type="PANTHER" id="PTHR43459:SF1">
    <property type="entry name" value="EG:BACN32G11.4 PROTEIN"/>
    <property type="match status" value="1"/>
</dbReference>
<proteinExistence type="inferred from homology"/>
<dbReference type="InterPro" id="IPR001753">
    <property type="entry name" value="Enoyl-CoA_hydra/iso"/>
</dbReference>
<dbReference type="EMBL" id="QYUL01000002">
    <property type="protein sequence ID" value="RJF81203.1"/>
    <property type="molecule type" value="Genomic_DNA"/>
</dbReference>
<gene>
    <name evidence="2" type="ORF">D3877_13450</name>
</gene>
<evidence type="ECO:0000313" key="3">
    <source>
        <dbReference type="Proteomes" id="UP000283458"/>
    </source>
</evidence>
<dbReference type="InterPro" id="IPR014748">
    <property type="entry name" value="Enoyl-CoA_hydra_C"/>
</dbReference>
<evidence type="ECO:0000313" key="2">
    <source>
        <dbReference type="EMBL" id="RJF81203.1"/>
    </source>
</evidence>
<reference evidence="2 3" key="1">
    <citation type="submission" date="2018-09" db="EMBL/GenBank/DDBJ databases">
        <authorList>
            <person name="Zhu H."/>
        </authorList>
    </citation>
    <scope>NUCLEOTIDE SEQUENCE [LARGE SCALE GENOMIC DNA]</scope>
    <source>
        <strain evidence="2 3">K2W22B-5</strain>
    </source>
</reference>
<dbReference type="PANTHER" id="PTHR43459">
    <property type="entry name" value="ENOYL-COA HYDRATASE"/>
    <property type="match status" value="1"/>
</dbReference>
<comment type="caution">
    <text evidence="2">The sequence shown here is derived from an EMBL/GenBank/DDBJ whole genome shotgun (WGS) entry which is preliminary data.</text>
</comment>
<dbReference type="AlphaFoldDB" id="A0A418VVP5"/>
<dbReference type="InterPro" id="IPR029045">
    <property type="entry name" value="ClpP/crotonase-like_dom_sf"/>
</dbReference>
<dbReference type="Proteomes" id="UP000283458">
    <property type="component" value="Unassembled WGS sequence"/>
</dbReference>
<protein>
    <submittedName>
        <fullName evidence="2">Enoyl-CoA hydratase</fullName>
    </submittedName>
</protein>
<dbReference type="SUPFAM" id="SSF52096">
    <property type="entry name" value="ClpP/crotonase"/>
    <property type="match status" value="1"/>
</dbReference>
<accession>A0A418VVP5</accession>
<name>A0A418VVP5_9PROT</name>
<keyword evidence="3" id="KW-1185">Reference proteome</keyword>
<dbReference type="GO" id="GO:0003824">
    <property type="term" value="F:catalytic activity"/>
    <property type="evidence" value="ECO:0007669"/>
    <property type="project" value="UniProtKB-ARBA"/>
</dbReference>
<organism evidence="2 3">
    <name type="scientific">Azospirillum cavernae</name>
    <dbReference type="NCBI Taxonomy" id="2320860"/>
    <lineage>
        <taxon>Bacteria</taxon>
        <taxon>Pseudomonadati</taxon>
        <taxon>Pseudomonadota</taxon>
        <taxon>Alphaproteobacteria</taxon>
        <taxon>Rhodospirillales</taxon>
        <taxon>Azospirillaceae</taxon>
        <taxon>Azospirillum</taxon>
    </lineage>
</organism>
<evidence type="ECO:0000256" key="1">
    <source>
        <dbReference type="ARBA" id="ARBA00005254"/>
    </source>
</evidence>
<dbReference type="Pfam" id="PF00378">
    <property type="entry name" value="ECH_1"/>
    <property type="match status" value="1"/>
</dbReference>